<keyword evidence="1" id="KW-0732">Signal</keyword>
<protein>
    <submittedName>
        <fullName evidence="2">C4-dicarboxylate ABC transporter</fullName>
    </submittedName>
</protein>
<dbReference type="InterPro" id="IPR018389">
    <property type="entry name" value="DctP_fam"/>
</dbReference>
<sequence>MPVLNRAELSRTGVVLVVLLFAMCATGAFAREFRAADTQSEDYPTVQALRYMGALIAERTGGRHEIKVFHSRQFGEEKETIEQTRAGAIDLNRTNVALIGNFVPAMNVLAMPFLFRSIEHMQKVLDGPIGSEILDSFEPYGFVGLAFYDSGARSIYNGVRPVKSVADLKSLRIRVQQSELMSEMIRSLGAEPVELPYGQVLTGLAIHLIDDAENNSPSFVTTDHYKYAGYYTLTEHTMSPEVLVISLKAWQSLSADDRKTFKEAALRSSHFMREKWRDLEEQSQHKAEAAGVTIVRDVDRRRFEDAMAPIYAKAARDPAAAALIERIRKVE</sequence>
<dbReference type="RefSeq" id="WP_063700645.1">
    <property type="nucleotide sequence ID" value="NZ_LUUB01000055.1"/>
</dbReference>
<dbReference type="OrthoDB" id="8673861at2"/>
<comment type="caution">
    <text evidence="2">The sequence shown here is derived from an EMBL/GenBank/DDBJ whole genome shotgun (WGS) entry which is preliminary data.</text>
</comment>
<dbReference type="NCBIfam" id="TIGR00787">
    <property type="entry name" value="dctP"/>
    <property type="match status" value="1"/>
</dbReference>
<organism evidence="2 3">
    <name type="scientific">Bradyrhizobium centrolobii</name>
    <dbReference type="NCBI Taxonomy" id="1505087"/>
    <lineage>
        <taxon>Bacteria</taxon>
        <taxon>Pseudomonadati</taxon>
        <taxon>Pseudomonadota</taxon>
        <taxon>Alphaproteobacteria</taxon>
        <taxon>Hyphomicrobiales</taxon>
        <taxon>Nitrobacteraceae</taxon>
        <taxon>Bradyrhizobium</taxon>
    </lineage>
</organism>
<gene>
    <name evidence="2" type="ORF">AYJ54_13250</name>
</gene>
<dbReference type="FunFam" id="3.40.190.170:FF:000001">
    <property type="entry name" value="TRAP dicarboxylate transporter, DctP subunit"/>
    <property type="match status" value="1"/>
</dbReference>
<dbReference type="NCBIfam" id="NF037995">
    <property type="entry name" value="TRAP_S1"/>
    <property type="match status" value="1"/>
</dbReference>
<keyword evidence="3" id="KW-1185">Reference proteome</keyword>
<reference evidence="2 3" key="1">
    <citation type="submission" date="2016-03" db="EMBL/GenBank/DDBJ databases">
        <title>Draft Genome Sequence of the Strain BR 10245 (Bradyrhizobium sp.) isolated from nodules of Centrolobium paraense.</title>
        <authorList>
            <person name="Simoes-Araujo J.L.Sr."/>
            <person name="Barauna A.C."/>
            <person name="Silva K."/>
            <person name="Zilli J.E."/>
        </authorList>
    </citation>
    <scope>NUCLEOTIDE SEQUENCE [LARGE SCALE GENOMIC DNA]</scope>
    <source>
        <strain evidence="2 3">BR 10245</strain>
    </source>
</reference>
<dbReference type="GO" id="GO:0055085">
    <property type="term" value="P:transmembrane transport"/>
    <property type="evidence" value="ECO:0007669"/>
    <property type="project" value="InterPro"/>
</dbReference>
<evidence type="ECO:0000256" key="1">
    <source>
        <dbReference type="ARBA" id="ARBA00022729"/>
    </source>
</evidence>
<dbReference type="AlphaFoldDB" id="A0A176YSV9"/>
<dbReference type="Proteomes" id="UP000076959">
    <property type="component" value="Unassembled WGS sequence"/>
</dbReference>
<dbReference type="GO" id="GO:0030246">
    <property type="term" value="F:carbohydrate binding"/>
    <property type="evidence" value="ECO:0007669"/>
    <property type="project" value="TreeGrafter"/>
</dbReference>
<proteinExistence type="predicted"/>
<evidence type="ECO:0000313" key="2">
    <source>
        <dbReference type="EMBL" id="OAF09426.1"/>
    </source>
</evidence>
<dbReference type="PANTHER" id="PTHR33376:SF2">
    <property type="entry name" value="DICARBOXYLATE-BINDING PERIPLASMIC PROTEIN"/>
    <property type="match status" value="1"/>
</dbReference>
<dbReference type="Gene3D" id="3.40.190.170">
    <property type="entry name" value="Bacterial extracellular solute-binding protein, family 7"/>
    <property type="match status" value="1"/>
</dbReference>
<name>A0A176YSV9_9BRAD</name>
<dbReference type="Pfam" id="PF03480">
    <property type="entry name" value="DctP"/>
    <property type="match status" value="1"/>
</dbReference>
<dbReference type="PIRSF" id="PIRSF006470">
    <property type="entry name" value="DctB"/>
    <property type="match status" value="1"/>
</dbReference>
<dbReference type="PANTHER" id="PTHR33376">
    <property type="match status" value="1"/>
</dbReference>
<dbReference type="STRING" id="1505087.AYJ54_13250"/>
<accession>A0A176YSV9</accession>
<dbReference type="InterPro" id="IPR004682">
    <property type="entry name" value="TRAP_DctP"/>
</dbReference>
<evidence type="ECO:0000313" key="3">
    <source>
        <dbReference type="Proteomes" id="UP000076959"/>
    </source>
</evidence>
<dbReference type="CDD" id="cd13671">
    <property type="entry name" value="PBP2_TRAP_SBP_like_3"/>
    <property type="match status" value="1"/>
</dbReference>
<dbReference type="InterPro" id="IPR038404">
    <property type="entry name" value="TRAP_DctP_sf"/>
</dbReference>
<dbReference type="GO" id="GO:0030288">
    <property type="term" value="C:outer membrane-bounded periplasmic space"/>
    <property type="evidence" value="ECO:0007669"/>
    <property type="project" value="InterPro"/>
</dbReference>
<dbReference type="EMBL" id="LUUB01000055">
    <property type="protein sequence ID" value="OAF09426.1"/>
    <property type="molecule type" value="Genomic_DNA"/>
</dbReference>